<dbReference type="PANTHER" id="PTHR43742:SF6">
    <property type="entry name" value="OXIDOREDUCTASE YYAE-RELATED"/>
    <property type="match status" value="1"/>
</dbReference>
<dbReference type="InterPro" id="IPR006657">
    <property type="entry name" value="MoPterin_dinucl-bd_dom"/>
</dbReference>
<accession>A0ABW0N6F2</accession>
<feature type="domain" description="4Fe-4S Mo/W bis-MGD-type" evidence="5">
    <location>
        <begin position="6"/>
        <end position="62"/>
    </location>
</feature>
<dbReference type="InterPro" id="IPR009010">
    <property type="entry name" value="Asp_de-COase-like_dom_sf"/>
</dbReference>
<dbReference type="EMBL" id="JBHSMD010000010">
    <property type="protein sequence ID" value="MFC5495535.1"/>
    <property type="molecule type" value="Genomic_DNA"/>
</dbReference>
<dbReference type="Gene3D" id="3.40.50.740">
    <property type="match status" value="1"/>
</dbReference>
<dbReference type="SUPFAM" id="SSF50692">
    <property type="entry name" value="ADC-like"/>
    <property type="match status" value="1"/>
</dbReference>
<reference evidence="7" key="1">
    <citation type="journal article" date="2019" name="Int. J. Syst. Evol. Microbiol.">
        <title>The Global Catalogue of Microorganisms (GCM) 10K type strain sequencing project: providing services to taxonomists for standard genome sequencing and annotation.</title>
        <authorList>
            <consortium name="The Broad Institute Genomics Platform"/>
            <consortium name="The Broad Institute Genome Sequencing Center for Infectious Disease"/>
            <person name="Wu L."/>
            <person name="Ma J."/>
        </authorList>
    </citation>
    <scope>NUCLEOTIDE SEQUENCE [LARGE SCALE GENOMIC DNA]</scope>
    <source>
        <strain evidence="7">KACC 13778</strain>
    </source>
</reference>
<evidence type="ECO:0000313" key="6">
    <source>
        <dbReference type="EMBL" id="MFC5495535.1"/>
    </source>
</evidence>
<dbReference type="InterPro" id="IPR006656">
    <property type="entry name" value="Mopterin_OxRdtase"/>
</dbReference>
<proteinExistence type="inferred from homology"/>
<evidence type="ECO:0000256" key="1">
    <source>
        <dbReference type="ARBA" id="ARBA00010312"/>
    </source>
</evidence>
<sequence>MTELPLIVHKRTCPLCEAMCGLKVHVRGDQVEKITADPDDVWSRGHICPKGTTLGTLHHDPDRLRRPVVKQPDGTFKEVSYAEAYARVDELLGPVIAEHGIEAVTAYVGNPLAHALDLSRYVGILIGMSGIPMIYSPGVVDQWPKNVGAHLMYGGMWKIPVPDLQRTDLFVVMGANPQASQGSLMACPDVMGEIGAIQKRGGRVVVVDPRRTGTAAKASEWIPIVPGTDAAFLLAMVQVLYADGLVDLGHVLGHVEGGQDAVDALGRLAEPWTPERVESLTGVPAERTRALARELATTPRAALYGRIGLCNQEFGTLASWLVDVVNILTGHFDVEGGLMFPLPAAWTVSDLPMPDLEKGVPNFGRWRSRVRGAPEVLGHVPVSCLHEEISTPGKGQIKALFTVAGNPVLSSPEGDRLDAALPQLDAMISLDLWINETTRHADVIFPGLSALESDHHDDMIWMFAVRSGAKFSPAVFEPVEDRPGEWDTLIRLAGACLGTPMADFDVAAIDDGFFDVLAMAHGIDGEAARRHYTEGGPLRLLDLQIRSGPFGDRYGENPDGLTLAKVREHPDGIDLGPMVPRLADVIDTESGRLVLAPPYITADLARLERRLGRPRPELVLVNRRHLRSNNSWLHNVPQLMKGSNRCTLLMHPADAAERGLADGDLVCVTSESGAIEIPLEIDDGIMTGVVCTPHGWGHGADGARLSVAGGAPGVNTNAISPGRLVDEISGNAMVNGFEVSVAAVGDKFSRSVATSG</sequence>
<organism evidence="6 7">
    <name type="scientific">Nocardioides caricicola</name>
    <dbReference type="NCBI Taxonomy" id="634770"/>
    <lineage>
        <taxon>Bacteria</taxon>
        <taxon>Bacillati</taxon>
        <taxon>Actinomycetota</taxon>
        <taxon>Actinomycetes</taxon>
        <taxon>Propionibacteriales</taxon>
        <taxon>Nocardioidaceae</taxon>
        <taxon>Nocardioides</taxon>
    </lineage>
</organism>
<dbReference type="PROSITE" id="PS51669">
    <property type="entry name" value="4FE4S_MOW_BIS_MGD"/>
    <property type="match status" value="1"/>
</dbReference>
<dbReference type="InterPro" id="IPR050612">
    <property type="entry name" value="Prok_Mopterin_Oxidored"/>
</dbReference>
<dbReference type="PANTHER" id="PTHR43742">
    <property type="entry name" value="TRIMETHYLAMINE-N-OXIDE REDUCTASE"/>
    <property type="match status" value="1"/>
</dbReference>
<comment type="similarity">
    <text evidence="1">Belongs to the prokaryotic molybdopterin-containing oxidoreductase family.</text>
</comment>
<dbReference type="Pfam" id="PF01568">
    <property type="entry name" value="Molydop_binding"/>
    <property type="match status" value="1"/>
</dbReference>
<dbReference type="SUPFAM" id="SSF53706">
    <property type="entry name" value="Formate dehydrogenase/DMSO reductase, domains 1-3"/>
    <property type="match status" value="1"/>
</dbReference>
<dbReference type="Gene3D" id="3.40.228.10">
    <property type="entry name" value="Dimethylsulfoxide Reductase, domain 2"/>
    <property type="match status" value="1"/>
</dbReference>
<keyword evidence="4" id="KW-0411">Iron-sulfur</keyword>
<dbReference type="Pfam" id="PF04879">
    <property type="entry name" value="Molybdop_Fe4S4"/>
    <property type="match status" value="1"/>
</dbReference>
<dbReference type="InterPro" id="IPR006963">
    <property type="entry name" value="Mopterin_OxRdtase_4Fe-4S_dom"/>
</dbReference>
<keyword evidence="3" id="KW-0408">Iron</keyword>
<protein>
    <submittedName>
        <fullName evidence="6">Molybdopterin-dependent oxidoreductase</fullName>
    </submittedName>
</protein>
<gene>
    <name evidence="6" type="ORF">ACFPKY_20675</name>
</gene>
<evidence type="ECO:0000256" key="4">
    <source>
        <dbReference type="ARBA" id="ARBA00023014"/>
    </source>
</evidence>
<dbReference type="SMART" id="SM00926">
    <property type="entry name" value="Molybdop_Fe4S4"/>
    <property type="match status" value="1"/>
</dbReference>
<dbReference type="Gene3D" id="2.40.40.20">
    <property type="match status" value="1"/>
</dbReference>
<dbReference type="RefSeq" id="WP_345181501.1">
    <property type="nucleotide sequence ID" value="NZ_BAABFQ010000009.1"/>
</dbReference>
<evidence type="ECO:0000256" key="3">
    <source>
        <dbReference type="ARBA" id="ARBA00023004"/>
    </source>
</evidence>
<dbReference type="Pfam" id="PF00384">
    <property type="entry name" value="Molybdopterin"/>
    <property type="match status" value="1"/>
</dbReference>
<comment type="caution">
    <text evidence="6">The sequence shown here is derived from an EMBL/GenBank/DDBJ whole genome shotgun (WGS) entry which is preliminary data.</text>
</comment>
<keyword evidence="7" id="KW-1185">Reference proteome</keyword>
<dbReference type="Gene3D" id="2.20.25.90">
    <property type="entry name" value="ADC-like domains"/>
    <property type="match status" value="1"/>
</dbReference>
<evidence type="ECO:0000256" key="2">
    <source>
        <dbReference type="ARBA" id="ARBA00022723"/>
    </source>
</evidence>
<evidence type="ECO:0000313" key="7">
    <source>
        <dbReference type="Proteomes" id="UP001595956"/>
    </source>
</evidence>
<dbReference type="Proteomes" id="UP001595956">
    <property type="component" value="Unassembled WGS sequence"/>
</dbReference>
<keyword evidence="2" id="KW-0479">Metal-binding</keyword>
<name>A0ABW0N6F2_9ACTN</name>
<evidence type="ECO:0000259" key="5">
    <source>
        <dbReference type="PROSITE" id="PS51669"/>
    </source>
</evidence>